<dbReference type="Proteomes" id="UP000035680">
    <property type="component" value="Unassembled WGS sequence"/>
</dbReference>
<dbReference type="InterPro" id="IPR004843">
    <property type="entry name" value="Calcineurin-like_PHP"/>
</dbReference>
<organism evidence="3 4">
    <name type="scientific">Strongyloides venezuelensis</name>
    <name type="common">Threadworm</name>
    <dbReference type="NCBI Taxonomy" id="75913"/>
    <lineage>
        <taxon>Eukaryota</taxon>
        <taxon>Metazoa</taxon>
        <taxon>Ecdysozoa</taxon>
        <taxon>Nematoda</taxon>
        <taxon>Chromadorea</taxon>
        <taxon>Rhabditida</taxon>
        <taxon>Tylenchina</taxon>
        <taxon>Panagrolaimomorpha</taxon>
        <taxon>Strongyloidoidea</taxon>
        <taxon>Strongyloididae</taxon>
        <taxon>Strongyloides</taxon>
    </lineage>
</organism>
<dbReference type="InterPro" id="IPR029052">
    <property type="entry name" value="Metallo-depent_PP-like"/>
</dbReference>
<protein>
    <recommendedName>
        <fullName evidence="1">Serine/threonine-protein phosphatase</fullName>
        <ecNumber evidence="1">3.1.3.16</ecNumber>
    </recommendedName>
</protein>
<dbReference type="PANTHER" id="PTHR11668">
    <property type="entry name" value="SERINE/THREONINE PROTEIN PHOSPHATASE"/>
    <property type="match status" value="1"/>
</dbReference>
<sequence length="414" mass="47551">MVEGKDQNVSNDNNNLCNTSPIMSVSYCHGTSLKKLDVREQIVSSPQVQDSSHNSAFLTVTNDRDKEIEANKKLLTIQKYDDNKDSVKEPLTLNVRELIKKHAKFSKELAVFYYLEEVEYILSKMIDVFKPLNTLLEIQTPVIVCGDIHGQFNDLLLIFRRFGVPGDTTYLFLGDYIDRGNNSMEVINFLFLLKLHKPNNIHLLRGNHELQHINKVYGFYEEVTERFPNIDVAEDIYSKYNEIFKYMPLAALISNKILCMHGGISNKINDLNEIRNIPRPLTAVDGIACDLLWADPDDEINGTLFNDARGVSIKFGEDFLDNFCEKFKLDMIIRGHQVCKIGFAIFKKGKLITVFSASDYDEEMRNLAGVIRIKSNYGVQPISIKCPKVEREKKRRLKEKEYEVTKDTNDNSKI</sequence>
<reference evidence="4" key="2">
    <citation type="submission" date="2015-08" db="UniProtKB">
        <authorList>
            <consortium name="WormBaseParasite"/>
        </authorList>
    </citation>
    <scope>IDENTIFICATION</scope>
</reference>
<dbReference type="GO" id="GO:0005737">
    <property type="term" value="C:cytoplasm"/>
    <property type="evidence" value="ECO:0007669"/>
    <property type="project" value="TreeGrafter"/>
</dbReference>
<evidence type="ECO:0000256" key="1">
    <source>
        <dbReference type="RuleBase" id="RU004273"/>
    </source>
</evidence>
<dbReference type="InterPro" id="IPR006186">
    <property type="entry name" value="Ser/Thr-sp_prot-phosphatase"/>
</dbReference>
<name>A0A0K0F9K4_STRVS</name>
<dbReference type="GO" id="GO:0004722">
    <property type="term" value="F:protein serine/threonine phosphatase activity"/>
    <property type="evidence" value="ECO:0007669"/>
    <property type="project" value="UniProtKB-EC"/>
</dbReference>
<dbReference type="Pfam" id="PF00149">
    <property type="entry name" value="Metallophos"/>
    <property type="match status" value="1"/>
</dbReference>
<dbReference type="EC" id="3.1.3.16" evidence="1"/>
<dbReference type="InterPro" id="IPR050341">
    <property type="entry name" value="PP1_catalytic_subunit"/>
</dbReference>
<evidence type="ECO:0000313" key="4">
    <source>
        <dbReference type="WBParaSite" id="SVE_0550500.1"/>
    </source>
</evidence>
<dbReference type="AlphaFoldDB" id="A0A0K0F9K4"/>
<dbReference type="PROSITE" id="PS00125">
    <property type="entry name" value="SER_THR_PHOSPHATASE"/>
    <property type="match status" value="1"/>
</dbReference>
<dbReference type="Gene3D" id="3.60.21.10">
    <property type="match status" value="1"/>
</dbReference>
<dbReference type="WBParaSite" id="SVE_0550500.1">
    <property type="protein sequence ID" value="SVE_0550500.1"/>
    <property type="gene ID" value="SVE_0550500"/>
</dbReference>
<dbReference type="SUPFAM" id="SSF56300">
    <property type="entry name" value="Metallo-dependent phosphatases"/>
    <property type="match status" value="1"/>
</dbReference>
<accession>A0A0K0F9K4</accession>
<dbReference type="PANTHER" id="PTHR11668:SF491">
    <property type="entry name" value="SERINE_THREONINE-PROTEIN PHOSPHATASE"/>
    <property type="match status" value="1"/>
</dbReference>
<dbReference type="PRINTS" id="PR00114">
    <property type="entry name" value="STPHPHTASE"/>
</dbReference>
<proteinExistence type="inferred from homology"/>
<reference evidence="3" key="1">
    <citation type="submission" date="2014-07" db="EMBL/GenBank/DDBJ databases">
        <authorList>
            <person name="Martin A.A"/>
            <person name="De Silva N."/>
        </authorList>
    </citation>
    <scope>NUCLEOTIDE SEQUENCE</scope>
</reference>
<evidence type="ECO:0000313" key="3">
    <source>
        <dbReference type="Proteomes" id="UP000035680"/>
    </source>
</evidence>
<keyword evidence="3" id="KW-1185">Reference proteome</keyword>
<feature type="domain" description="Serine/threonine specific protein phosphatases" evidence="2">
    <location>
        <begin position="204"/>
        <end position="209"/>
    </location>
</feature>
<keyword evidence="1" id="KW-0378">Hydrolase</keyword>
<comment type="similarity">
    <text evidence="1">Belongs to the PPP phosphatase family.</text>
</comment>
<dbReference type="GO" id="GO:0005634">
    <property type="term" value="C:nucleus"/>
    <property type="evidence" value="ECO:0007669"/>
    <property type="project" value="TreeGrafter"/>
</dbReference>
<dbReference type="STRING" id="75913.A0A0K0F9K4"/>
<comment type="catalytic activity">
    <reaction evidence="1">
        <text>O-phospho-L-threonyl-[protein] + H2O = L-threonyl-[protein] + phosphate</text>
        <dbReference type="Rhea" id="RHEA:47004"/>
        <dbReference type="Rhea" id="RHEA-COMP:11060"/>
        <dbReference type="Rhea" id="RHEA-COMP:11605"/>
        <dbReference type="ChEBI" id="CHEBI:15377"/>
        <dbReference type="ChEBI" id="CHEBI:30013"/>
        <dbReference type="ChEBI" id="CHEBI:43474"/>
        <dbReference type="ChEBI" id="CHEBI:61977"/>
        <dbReference type="EC" id="3.1.3.16"/>
    </reaction>
</comment>
<evidence type="ECO:0000259" key="2">
    <source>
        <dbReference type="PROSITE" id="PS00125"/>
    </source>
</evidence>
<dbReference type="SMART" id="SM00156">
    <property type="entry name" value="PP2Ac"/>
    <property type="match status" value="1"/>
</dbReference>